<evidence type="ECO:0000256" key="1">
    <source>
        <dbReference type="ARBA" id="ARBA00004651"/>
    </source>
</evidence>
<dbReference type="OrthoDB" id="5207033at2759"/>
<reference evidence="6 7" key="1">
    <citation type="submission" date="2019-04" db="EMBL/GenBank/DDBJ databases">
        <title>Friends and foes A comparative genomics study of 23 Aspergillus species from section Flavi.</title>
        <authorList>
            <consortium name="DOE Joint Genome Institute"/>
            <person name="Kjaerbolling I."/>
            <person name="Vesth T."/>
            <person name="Frisvad J.C."/>
            <person name="Nybo J.L."/>
            <person name="Theobald S."/>
            <person name="Kildgaard S."/>
            <person name="Isbrandt T."/>
            <person name="Kuo A."/>
            <person name="Sato A."/>
            <person name="Lyhne E.K."/>
            <person name="Kogle M.E."/>
            <person name="Wiebenga A."/>
            <person name="Kun R.S."/>
            <person name="Lubbers R.J."/>
            <person name="Makela M.R."/>
            <person name="Barry K."/>
            <person name="Chovatia M."/>
            <person name="Clum A."/>
            <person name="Daum C."/>
            <person name="Haridas S."/>
            <person name="He G."/>
            <person name="LaButti K."/>
            <person name="Lipzen A."/>
            <person name="Mondo S."/>
            <person name="Riley R."/>
            <person name="Salamov A."/>
            <person name="Simmons B.A."/>
            <person name="Magnuson J.K."/>
            <person name="Henrissat B."/>
            <person name="Mortensen U.H."/>
            <person name="Larsen T.O."/>
            <person name="Devries R.P."/>
            <person name="Grigoriev I.V."/>
            <person name="Machida M."/>
            <person name="Baker S.E."/>
            <person name="Andersen M.R."/>
        </authorList>
    </citation>
    <scope>NUCLEOTIDE SEQUENCE [LARGE SCALE GENOMIC DNA]</scope>
    <source>
        <strain evidence="6 7">CBS 151.66</strain>
    </source>
</reference>
<evidence type="ECO:0000256" key="2">
    <source>
        <dbReference type="ARBA" id="ARBA00022692"/>
    </source>
</evidence>
<comment type="subcellular location">
    <subcellularLocation>
        <location evidence="1">Cell membrane</location>
        <topology evidence="1">Multi-pass membrane protein</topology>
    </subcellularLocation>
</comment>
<dbReference type="EMBL" id="ML732437">
    <property type="protein sequence ID" value="KAB8067851.1"/>
    <property type="molecule type" value="Genomic_DNA"/>
</dbReference>
<evidence type="ECO:0000313" key="6">
    <source>
        <dbReference type="EMBL" id="KAB8067851.1"/>
    </source>
</evidence>
<dbReference type="PANTHER" id="PTHR46494:SF1">
    <property type="entry name" value="CORA FAMILY METAL ION TRANSPORTER (EUROFUNG)"/>
    <property type="match status" value="1"/>
</dbReference>
<dbReference type="SUPFAM" id="SSF144083">
    <property type="entry name" value="Magnesium transport protein CorA, transmembrane region"/>
    <property type="match status" value="1"/>
</dbReference>
<feature type="transmembrane region" description="Helical" evidence="5">
    <location>
        <begin position="376"/>
        <end position="395"/>
    </location>
</feature>
<dbReference type="Gene3D" id="1.20.58.340">
    <property type="entry name" value="Magnesium transport protein CorA, transmembrane region"/>
    <property type="match status" value="1"/>
</dbReference>
<dbReference type="PANTHER" id="PTHR46494">
    <property type="entry name" value="CORA FAMILY METAL ION TRANSPORTER (EUROFUNG)"/>
    <property type="match status" value="1"/>
</dbReference>
<evidence type="ECO:0000256" key="5">
    <source>
        <dbReference type="SAM" id="Phobius"/>
    </source>
</evidence>
<keyword evidence="3 5" id="KW-1133">Transmembrane helix</keyword>
<dbReference type="Proteomes" id="UP000326565">
    <property type="component" value="Unassembled WGS sequence"/>
</dbReference>
<feature type="transmembrane region" description="Helical" evidence="5">
    <location>
        <begin position="334"/>
        <end position="356"/>
    </location>
</feature>
<evidence type="ECO:0000256" key="3">
    <source>
        <dbReference type="ARBA" id="ARBA00022989"/>
    </source>
</evidence>
<dbReference type="InterPro" id="IPR045863">
    <property type="entry name" value="CorA_TM1_TM2"/>
</dbReference>
<proteinExistence type="predicted"/>
<dbReference type="GO" id="GO:0050897">
    <property type="term" value="F:cobalt ion binding"/>
    <property type="evidence" value="ECO:0007669"/>
    <property type="project" value="TreeGrafter"/>
</dbReference>
<evidence type="ECO:0000313" key="7">
    <source>
        <dbReference type="Proteomes" id="UP000326565"/>
    </source>
</evidence>
<evidence type="ECO:0008006" key="8">
    <source>
        <dbReference type="Google" id="ProtNLM"/>
    </source>
</evidence>
<name>A0A5N5WHC5_9EURO</name>
<keyword evidence="2 5" id="KW-0812">Transmembrane</keyword>
<accession>A0A5N5WHC5</accession>
<keyword evidence="7" id="KW-1185">Reference proteome</keyword>
<keyword evidence="4 5" id="KW-0472">Membrane</keyword>
<protein>
    <recommendedName>
        <fullName evidence="8">Cora-like Mg2+ transporter protein-domain-containing protein</fullName>
    </recommendedName>
</protein>
<evidence type="ECO:0000256" key="4">
    <source>
        <dbReference type="ARBA" id="ARBA00023136"/>
    </source>
</evidence>
<sequence>MAQTEDLSFRPLDDWTFLEESEPDKGILEIFERDTSTGKYHSRMSTLDRELHIGGNNLLGVVFTSSKAIDWVLRQHRNIFPSAFWPVVTKNLNGTFGCKYDRDENGEILKHDSWSCFKMKRIWKMPNGITVYDHWTQLSIFVRHHWETSSQLVMFLNCPEQLKSELRTLLSSIHRSDPYAWHAAFADEIRKVYNQAIWDLRGVVWEVEAHQKQLGSFQPQFTLLHDMARHISHNKEILDVAADTIESIIYEQSILDAQHPQLSDRVAWHIKEVHQQLYLTSKGIRATKFRCISLSERLQNEINLAFNIVSQRNNEASVQMAKSALVDNTMMKTVAIVSLVYLPGTFVSGIFGMNFFNFEAQGESGVNTWSLSHDFWLYWVVTIPLTLSTMAEGSAESEFNFSE</sequence>
<dbReference type="GO" id="GO:0015087">
    <property type="term" value="F:cobalt ion transmembrane transporter activity"/>
    <property type="evidence" value="ECO:0007669"/>
    <property type="project" value="TreeGrafter"/>
</dbReference>
<dbReference type="InterPro" id="IPR002523">
    <property type="entry name" value="MgTranspt_CorA/ZnTranspt_ZntB"/>
</dbReference>
<organism evidence="6 7">
    <name type="scientific">Aspergillus leporis</name>
    <dbReference type="NCBI Taxonomy" id="41062"/>
    <lineage>
        <taxon>Eukaryota</taxon>
        <taxon>Fungi</taxon>
        <taxon>Dikarya</taxon>
        <taxon>Ascomycota</taxon>
        <taxon>Pezizomycotina</taxon>
        <taxon>Eurotiomycetes</taxon>
        <taxon>Eurotiomycetidae</taxon>
        <taxon>Eurotiales</taxon>
        <taxon>Aspergillaceae</taxon>
        <taxon>Aspergillus</taxon>
        <taxon>Aspergillus subgen. Circumdati</taxon>
    </lineage>
</organism>
<dbReference type="AlphaFoldDB" id="A0A5N5WHC5"/>
<gene>
    <name evidence="6" type="ORF">BDV29DRAFT_162939</name>
</gene>
<dbReference type="GO" id="GO:0005886">
    <property type="term" value="C:plasma membrane"/>
    <property type="evidence" value="ECO:0007669"/>
    <property type="project" value="UniProtKB-SubCell"/>
</dbReference>
<dbReference type="GO" id="GO:0000287">
    <property type="term" value="F:magnesium ion binding"/>
    <property type="evidence" value="ECO:0007669"/>
    <property type="project" value="TreeGrafter"/>
</dbReference>
<dbReference type="GO" id="GO:0015095">
    <property type="term" value="F:magnesium ion transmembrane transporter activity"/>
    <property type="evidence" value="ECO:0007669"/>
    <property type="project" value="TreeGrafter"/>
</dbReference>
<dbReference type="Pfam" id="PF01544">
    <property type="entry name" value="CorA"/>
    <property type="match status" value="1"/>
</dbReference>